<dbReference type="Pfam" id="PF02798">
    <property type="entry name" value="GST_N"/>
    <property type="match status" value="1"/>
</dbReference>
<evidence type="ECO:0000259" key="1">
    <source>
        <dbReference type="PROSITE" id="PS50404"/>
    </source>
</evidence>
<dbReference type="InterPro" id="IPR034338">
    <property type="entry name" value="GST_4_C"/>
</dbReference>
<dbReference type="Gene3D" id="3.40.30.10">
    <property type="entry name" value="Glutaredoxin"/>
    <property type="match status" value="1"/>
</dbReference>
<evidence type="ECO:0000313" key="2">
    <source>
        <dbReference type="EMBL" id="OAI91347.1"/>
    </source>
</evidence>
<dbReference type="Proteomes" id="UP000077752">
    <property type="component" value="Unassembled WGS sequence"/>
</dbReference>
<organism evidence="2 3">
    <name type="scientific">Pseudomonas putida</name>
    <name type="common">Arthrobacter siderocapsulatus</name>
    <dbReference type="NCBI Taxonomy" id="303"/>
    <lineage>
        <taxon>Bacteria</taxon>
        <taxon>Pseudomonadati</taxon>
        <taxon>Pseudomonadota</taxon>
        <taxon>Gammaproteobacteria</taxon>
        <taxon>Pseudomonadales</taxon>
        <taxon>Pseudomonadaceae</taxon>
        <taxon>Pseudomonas</taxon>
    </lineage>
</organism>
<proteinExistence type="predicted"/>
<dbReference type="GO" id="GO:0004364">
    <property type="term" value="F:glutathione transferase activity"/>
    <property type="evidence" value="ECO:0007669"/>
    <property type="project" value="TreeGrafter"/>
</dbReference>
<dbReference type="SUPFAM" id="SSF52833">
    <property type="entry name" value="Thioredoxin-like"/>
    <property type="match status" value="1"/>
</dbReference>
<dbReference type="CDD" id="cd03195">
    <property type="entry name" value="GST_C_4"/>
    <property type="match status" value="1"/>
</dbReference>
<sequence length="210" mass="23831">MSSKIQLYVDHLFASPYSMSVFVALVEKGLDFDIINIDIDAGEQHSAEYAKLSITRRVPMIIDDGFALTESSAITEYLDYVYPDGPLYPRAPRAKARARQLQAWIRSDFMPIREERSTAVIFYRPTNNPLSENAQQAAHRLFEAIDPLIDDPEANLFGEWSIVDVDLALLLNRMVMNGDDVPPKLAAYAKNQWKRPSVVQWTAQARPDID</sequence>
<dbReference type="Gene3D" id="1.20.1050.10">
    <property type="match status" value="1"/>
</dbReference>
<evidence type="ECO:0000313" key="3">
    <source>
        <dbReference type="Proteomes" id="UP000077752"/>
    </source>
</evidence>
<dbReference type="RefSeq" id="WP_064303494.1">
    <property type="nucleotide sequence ID" value="NZ_LUCV01000026.1"/>
</dbReference>
<dbReference type="PANTHER" id="PTHR42673:SF21">
    <property type="entry name" value="GLUTATHIONE S-TRANSFERASE YFCF"/>
    <property type="match status" value="1"/>
</dbReference>
<reference evidence="2 3" key="1">
    <citation type="submission" date="2016-03" db="EMBL/GenBank/DDBJ databases">
        <title>Draft Genome Assembly of Pseudomonas putida strain CBF10-2.</title>
        <authorList>
            <person name="Iyer R.S."/>
            <person name="Damania A."/>
        </authorList>
    </citation>
    <scope>NUCLEOTIDE SEQUENCE [LARGE SCALE GENOMIC DNA]</scope>
    <source>
        <strain evidence="2 3">CBF10-2</strain>
    </source>
</reference>
<dbReference type="InterPro" id="IPR036249">
    <property type="entry name" value="Thioredoxin-like_sf"/>
</dbReference>
<keyword evidence="2" id="KW-0808">Transferase</keyword>
<dbReference type="InterPro" id="IPR004045">
    <property type="entry name" value="Glutathione_S-Trfase_N"/>
</dbReference>
<dbReference type="GO" id="GO:0006559">
    <property type="term" value="P:L-phenylalanine catabolic process"/>
    <property type="evidence" value="ECO:0007669"/>
    <property type="project" value="TreeGrafter"/>
</dbReference>
<feature type="domain" description="GST N-terminal" evidence="1">
    <location>
        <begin position="5"/>
        <end position="86"/>
    </location>
</feature>
<dbReference type="NCBIfam" id="NF011693">
    <property type="entry name" value="PRK15113.1"/>
    <property type="match status" value="1"/>
</dbReference>
<dbReference type="EMBL" id="LUCV01000026">
    <property type="protein sequence ID" value="OAI91347.1"/>
    <property type="molecule type" value="Genomic_DNA"/>
</dbReference>
<dbReference type="GO" id="GO:0006749">
    <property type="term" value="P:glutathione metabolic process"/>
    <property type="evidence" value="ECO:0007669"/>
    <property type="project" value="TreeGrafter"/>
</dbReference>
<dbReference type="SFLD" id="SFLDS00019">
    <property type="entry name" value="Glutathione_Transferase_(cytos"/>
    <property type="match status" value="1"/>
</dbReference>
<dbReference type="InterPro" id="IPR036282">
    <property type="entry name" value="Glutathione-S-Trfase_C_sf"/>
</dbReference>
<dbReference type="AlphaFoldDB" id="A0A177SLP7"/>
<gene>
    <name evidence="2" type="ORF">AYO28_21970</name>
</gene>
<dbReference type="SFLD" id="SFLDG00358">
    <property type="entry name" value="Main_(cytGST)"/>
    <property type="match status" value="1"/>
</dbReference>
<name>A0A177SLP7_PSEPU</name>
<dbReference type="Pfam" id="PF14834">
    <property type="entry name" value="GST_C_4"/>
    <property type="match status" value="1"/>
</dbReference>
<dbReference type="GO" id="GO:0016034">
    <property type="term" value="F:maleylacetoacetate isomerase activity"/>
    <property type="evidence" value="ECO:0007669"/>
    <property type="project" value="TreeGrafter"/>
</dbReference>
<dbReference type="SUPFAM" id="SSF47616">
    <property type="entry name" value="GST C-terminal domain-like"/>
    <property type="match status" value="1"/>
</dbReference>
<dbReference type="PROSITE" id="PS51354">
    <property type="entry name" value="GLUTAREDOXIN_2"/>
    <property type="match status" value="1"/>
</dbReference>
<dbReference type="PANTHER" id="PTHR42673">
    <property type="entry name" value="MALEYLACETOACETATE ISOMERASE"/>
    <property type="match status" value="1"/>
</dbReference>
<dbReference type="InterPro" id="IPR040079">
    <property type="entry name" value="Glutathione_S-Trfase"/>
</dbReference>
<accession>A0A177SLP7</accession>
<comment type="caution">
    <text evidence="2">The sequence shown here is derived from an EMBL/GenBank/DDBJ whole genome shotgun (WGS) entry which is preliminary data.</text>
</comment>
<protein>
    <submittedName>
        <fullName evidence="2">Glutathione S-transferase</fullName>
    </submittedName>
</protein>
<dbReference type="PROSITE" id="PS50404">
    <property type="entry name" value="GST_NTER"/>
    <property type="match status" value="1"/>
</dbReference>
<dbReference type="CDD" id="cd00570">
    <property type="entry name" value="GST_N_family"/>
    <property type="match status" value="1"/>
</dbReference>